<evidence type="ECO:0000313" key="2">
    <source>
        <dbReference type="Proteomes" id="UP000814140"/>
    </source>
</evidence>
<accession>A0ACB8TK78</accession>
<keyword evidence="2" id="KW-1185">Reference proteome</keyword>
<reference evidence="1" key="2">
    <citation type="journal article" date="2022" name="New Phytol.">
        <title>Evolutionary transition to the ectomycorrhizal habit in the genomes of a hyperdiverse lineage of mushroom-forming fungi.</title>
        <authorList>
            <person name="Looney B."/>
            <person name="Miyauchi S."/>
            <person name="Morin E."/>
            <person name="Drula E."/>
            <person name="Courty P.E."/>
            <person name="Kohler A."/>
            <person name="Kuo A."/>
            <person name="LaButti K."/>
            <person name="Pangilinan J."/>
            <person name="Lipzen A."/>
            <person name="Riley R."/>
            <person name="Andreopoulos W."/>
            <person name="He G."/>
            <person name="Johnson J."/>
            <person name="Nolan M."/>
            <person name="Tritt A."/>
            <person name="Barry K.W."/>
            <person name="Grigoriev I.V."/>
            <person name="Nagy L.G."/>
            <person name="Hibbett D."/>
            <person name="Henrissat B."/>
            <person name="Matheny P.B."/>
            <person name="Labbe J."/>
            <person name="Martin F.M."/>
        </authorList>
    </citation>
    <scope>NUCLEOTIDE SEQUENCE</scope>
    <source>
        <strain evidence="1">HHB10654</strain>
    </source>
</reference>
<dbReference type="Proteomes" id="UP000814140">
    <property type="component" value="Unassembled WGS sequence"/>
</dbReference>
<organism evidence="1 2">
    <name type="scientific">Artomyces pyxidatus</name>
    <dbReference type="NCBI Taxonomy" id="48021"/>
    <lineage>
        <taxon>Eukaryota</taxon>
        <taxon>Fungi</taxon>
        <taxon>Dikarya</taxon>
        <taxon>Basidiomycota</taxon>
        <taxon>Agaricomycotina</taxon>
        <taxon>Agaricomycetes</taxon>
        <taxon>Russulales</taxon>
        <taxon>Auriscalpiaceae</taxon>
        <taxon>Artomyces</taxon>
    </lineage>
</organism>
<sequence length="357" mass="39494">MDSTPTSPSEYAPPPPAYQVSQDEFDQKISDAVRQSSATRPPAFDADGWPIYNEAAFEDVAASYRQSSQSQGQSSEGVRRGTRMDRRRDITDVKPRLQPQRPSERRRRNANVQPTPAIELPPELLEDEERGSTPPPPFTMIGPDLNGPPFEEVVRLSYHPPDSRAASPLSSPQRAPPRELPHFASRPLSSNSQHSSAPSVSPLSNRPVANRLSSPMTSHVDFDPSVAYAKTTTYYPDAQRSQLEPFGANAFYNTAVASQLTSALPTSQRHDYRDMSSQSLYHHRATPSLSMAVSPVRRSDEQHYPLFAAQPSAPNFPQPHHAIHSPPSPSFPTARPTGPRWSVGETQSVRAVYQGRR</sequence>
<proteinExistence type="predicted"/>
<gene>
    <name evidence="1" type="ORF">BV25DRAFT_1817745</name>
</gene>
<name>A0ACB8TK78_9AGAM</name>
<protein>
    <submittedName>
        <fullName evidence="1">Uncharacterized protein</fullName>
    </submittedName>
</protein>
<evidence type="ECO:0000313" key="1">
    <source>
        <dbReference type="EMBL" id="KAI0068832.1"/>
    </source>
</evidence>
<comment type="caution">
    <text evidence="1">The sequence shown here is derived from an EMBL/GenBank/DDBJ whole genome shotgun (WGS) entry which is preliminary data.</text>
</comment>
<reference evidence="1" key="1">
    <citation type="submission" date="2021-03" db="EMBL/GenBank/DDBJ databases">
        <authorList>
            <consortium name="DOE Joint Genome Institute"/>
            <person name="Ahrendt S."/>
            <person name="Looney B.P."/>
            <person name="Miyauchi S."/>
            <person name="Morin E."/>
            <person name="Drula E."/>
            <person name="Courty P.E."/>
            <person name="Chicoki N."/>
            <person name="Fauchery L."/>
            <person name="Kohler A."/>
            <person name="Kuo A."/>
            <person name="Labutti K."/>
            <person name="Pangilinan J."/>
            <person name="Lipzen A."/>
            <person name="Riley R."/>
            <person name="Andreopoulos W."/>
            <person name="He G."/>
            <person name="Johnson J."/>
            <person name="Barry K.W."/>
            <person name="Grigoriev I.V."/>
            <person name="Nagy L."/>
            <person name="Hibbett D."/>
            <person name="Henrissat B."/>
            <person name="Matheny P.B."/>
            <person name="Labbe J."/>
            <person name="Martin F."/>
        </authorList>
    </citation>
    <scope>NUCLEOTIDE SEQUENCE</scope>
    <source>
        <strain evidence="1">HHB10654</strain>
    </source>
</reference>
<dbReference type="EMBL" id="MU277187">
    <property type="protein sequence ID" value="KAI0068832.1"/>
    <property type="molecule type" value="Genomic_DNA"/>
</dbReference>